<dbReference type="InterPro" id="IPR005149">
    <property type="entry name" value="Tscrpt_reg_PadR_N"/>
</dbReference>
<dbReference type="EMBL" id="BMFY01000006">
    <property type="protein sequence ID" value="GGA14885.1"/>
    <property type="molecule type" value="Genomic_DNA"/>
</dbReference>
<comment type="caution">
    <text evidence="3">The sequence shown here is derived from an EMBL/GenBank/DDBJ whole genome shotgun (WGS) entry which is preliminary data.</text>
</comment>
<evidence type="ECO:0008006" key="5">
    <source>
        <dbReference type="Google" id="ProtNLM"/>
    </source>
</evidence>
<gene>
    <name evidence="3" type="ORF">GCM10011333_17350</name>
</gene>
<dbReference type="InterPro" id="IPR036388">
    <property type="entry name" value="WH-like_DNA-bd_sf"/>
</dbReference>
<dbReference type="InterPro" id="IPR018309">
    <property type="entry name" value="Tscrpt_reg_PadR_C"/>
</dbReference>
<accession>A0A8J2TY92</accession>
<dbReference type="RefSeq" id="WP_188550521.1">
    <property type="nucleotide sequence ID" value="NZ_BMFY01000006.1"/>
</dbReference>
<reference evidence="3" key="2">
    <citation type="submission" date="2020-09" db="EMBL/GenBank/DDBJ databases">
        <authorList>
            <person name="Sun Q."/>
            <person name="Zhou Y."/>
        </authorList>
    </citation>
    <scope>NUCLEOTIDE SEQUENCE</scope>
    <source>
        <strain evidence="3">CGMCC 1.12785</strain>
    </source>
</reference>
<sequence length="186" mass="20634">MAHVILGLLLIAPRSLYDLIKDFEAGVGLFYSASAGSIKRALDGLLREGRIEVASTERSGRGRKTYRVTDSGREEFRSWMTGDVTGTDLETAALARLHFLGLLEAGERPLVLRRIQARYAADLARLTALEEELSTAEVPPEFHDIAAYQQATLDYGIATLRFALDWFQRIPGSAEPAEQARENPRD</sequence>
<dbReference type="Proteomes" id="UP000616114">
    <property type="component" value="Unassembled WGS sequence"/>
</dbReference>
<organism evidence="3 4">
    <name type="scientific">Sediminivirga luteola</name>
    <dbReference type="NCBI Taxonomy" id="1774748"/>
    <lineage>
        <taxon>Bacteria</taxon>
        <taxon>Bacillati</taxon>
        <taxon>Actinomycetota</taxon>
        <taxon>Actinomycetes</taxon>
        <taxon>Micrococcales</taxon>
        <taxon>Brevibacteriaceae</taxon>
        <taxon>Sediminivirga</taxon>
    </lineage>
</organism>
<evidence type="ECO:0000313" key="4">
    <source>
        <dbReference type="Proteomes" id="UP000616114"/>
    </source>
</evidence>
<dbReference type="Pfam" id="PF03551">
    <property type="entry name" value="PadR"/>
    <property type="match status" value="1"/>
</dbReference>
<protein>
    <recommendedName>
        <fullName evidence="5">PadR family transcriptional regulator</fullName>
    </recommendedName>
</protein>
<dbReference type="AlphaFoldDB" id="A0A8J2TY92"/>
<feature type="domain" description="Transcription regulator PadR N-terminal" evidence="1">
    <location>
        <begin position="5"/>
        <end position="77"/>
    </location>
</feature>
<dbReference type="PANTHER" id="PTHR43252:SF2">
    <property type="entry name" value="TRANSCRIPTION REGULATOR, PADR-LIKE FAMILY"/>
    <property type="match status" value="1"/>
</dbReference>
<evidence type="ECO:0000259" key="2">
    <source>
        <dbReference type="Pfam" id="PF10400"/>
    </source>
</evidence>
<dbReference type="Pfam" id="PF10400">
    <property type="entry name" value="Vir_act_alpha_C"/>
    <property type="match status" value="1"/>
</dbReference>
<evidence type="ECO:0000313" key="3">
    <source>
        <dbReference type="EMBL" id="GGA14885.1"/>
    </source>
</evidence>
<keyword evidence="4" id="KW-1185">Reference proteome</keyword>
<dbReference type="PANTHER" id="PTHR43252">
    <property type="entry name" value="TRANSCRIPTIONAL REGULATOR YQJI"/>
    <property type="match status" value="1"/>
</dbReference>
<dbReference type="InterPro" id="IPR036390">
    <property type="entry name" value="WH_DNA-bd_sf"/>
</dbReference>
<dbReference type="SUPFAM" id="SSF46785">
    <property type="entry name" value="Winged helix' DNA-binding domain"/>
    <property type="match status" value="1"/>
</dbReference>
<dbReference type="Gene3D" id="1.10.10.10">
    <property type="entry name" value="Winged helix-like DNA-binding domain superfamily/Winged helix DNA-binding domain"/>
    <property type="match status" value="1"/>
</dbReference>
<proteinExistence type="predicted"/>
<evidence type="ECO:0000259" key="1">
    <source>
        <dbReference type="Pfam" id="PF03551"/>
    </source>
</evidence>
<name>A0A8J2TY92_9MICO</name>
<feature type="domain" description="Transcription regulator PadR C-terminal" evidence="2">
    <location>
        <begin position="94"/>
        <end position="169"/>
    </location>
</feature>
<reference evidence="3" key="1">
    <citation type="journal article" date="2014" name="Int. J. Syst. Evol. Microbiol.">
        <title>Complete genome sequence of Corynebacterium casei LMG S-19264T (=DSM 44701T), isolated from a smear-ripened cheese.</title>
        <authorList>
            <consortium name="US DOE Joint Genome Institute (JGI-PGF)"/>
            <person name="Walter F."/>
            <person name="Albersmeier A."/>
            <person name="Kalinowski J."/>
            <person name="Ruckert C."/>
        </authorList>
    </citation>
    <scope>NUCLEOTIDE SEQUENCE</scope>
    <source>
        <strain evidence="3">CGMCC 1.12785</strain>
    </source>
</reference>